<accession>A0A9X2X402</accession>
<dbReference type="Gene3D" id="2.170.280.10">
    <property type="entry name" value="f41 fragment of flagellin, middle domain"/>
    <property type="match status" value="1"/>
</dbReference>
<comment type="function">
    <text evidence="4">Flagellin is the subunit protein which polymerizes to form the filaments of bacterial flagella.</text>
</comment>
<feature type="compositionally biased region" description="Low complexity" evidence="6">
    <location>
        <begin position="511"/>
        <end position="520"/>
    </location>
</feature>
<gene>
    <name evidence="9" type="ORF">KZO87_10640</name>
</gene>
<dbReference type="Pfam" id="PF00669">
    <property type="entry name" value="Flagellin_N"/>
    <property type="match status" value="1"/>
</dbReference>
<dbReference type="Gene3D" id="1.20.1330.10">
    <property type="entry name" value="f41 fragment of flagellin, N-terminal domain"/>
    <property type="match status" value="2"/>
</dbReference>
<feature type="domain" description="Flagellin N-terminal" evidence="7">
    <location>
        <begin position="4"/>
        <end position="140"/>
    </location>
</feature>
<dbReference type="GO" id="GO:0005576">
    <property type="term" value="C:extracellular region"/>
    <property type="evidence" value="ECO:0007669"/>
    <property type="project" value="UniProtKB-SubCell"/>
</dbReference>
<evidence type="ECO:0000256" key="4">
    <source>
        <dbReference type="RuleBase" id="RU362073"/>
    </source>
</evidence>
<evidence type="ECO:0000256" key="6">
    <source>
        <dbReference type="SAM" id="MobiDB-lite"/>
    </source>
</evidence>
<dbReference type="Gene3D" id="6.10.10.10">
    <property type="entry name" value="Flagellar export chaperone, C-terminal domain"/>
    <property type="match status" value="1"/>
</dbReference>
<evidence type="ECO:0000259" key="7">
    <source>
        <dbReference type="Pfam" id="PF00669"/>
    </source>
</evidence>
<dbReference type="EMBL" id="JAHXDE010000004">
    <property type="protein sequence ID" value="MCT8505837.1"/>
    <property type="molecule type" value="Genomic_DNA"/>
</dbReference>
<evidence type="ECO:0000313" key="10">
    <source>
        <dbReference type="Proteomes" id="UP001145353"/>
    </source>
</evidence>
<evidence type="ECO:0000259" key="8">
    <source>
        <dbReference type="Pfam" id="PF00700"/>
    </source>
</evidence>
<comment type="caution">
    <text evidence="9">The sequence shown here is derived from an EMBL/GenBank/DDBJ whole genome shotgun (WGS) entry which is preliminary data.</text>
</comment>
<dbReference type="AlphaFoldDB" id="A0A9X2X402"/>
<sequence length="751" mass="80851">MAIINSNLLSLTARQHQGRANSELSSTLERLSSGLRINSAADDAAGQAIGNRMAAQEKGQHQAMRNANDGISMLQTAEGALDEINDRLQRVRELSVQGLNGTITADDADAIQAEINQNLQEIDRLNEQTQFNGMPLLSGNAGNIDLQVGADDNETLSVDLGKPSFSVENLGLEDFTIYGLEGEITPRKTLTDDAKDIVLRPDADAEVTTDLSMYVKGVLQDNATTDFVRGTEAFPARYIKTQENGDPQYYYYSNQEATHYTASNHNEVRVEAYSPIFSETDTVEVPDATQQAFELSDGTAISSGNAPALVSAEGKYYIQTQEDGLTAYREASVTLEDTGSTAQLTASAKDTTSYTTTAFTGISGSDTITVDESGTNQNKAYDDYSSVAFTNDSGSAFPSGSQSLVEHNGDYYIKQEDSGTTRYYTADLSSSDGTSLSVQATDSTGIEQASFTATTPVDDISFDSTAADFSAMGLANGDARLLSYEDGGYYVEDTSGAKPTYTKAHISVTASDTSTATASAEQETGSTPETFSSIDKIAGNSVITLDESNVETNYTEEIEDGTFRTYSDVLRQDSEGRYFMRLSQDTDAGEESFRKATLVDNLKSGNTLVQISEGASEVLVYHEFNFSALTDADLDQAATGDKRTVINLTADSDEIRIKQPSDPLTTLDEAIERVDEKRSTLGAMQNRLDGVIDGLSSAQLNTAAARSRIMDADYAQESSKLMKQQVIQQASQSILAQANQMPQNVLSLLPS</sequence>
<name>A0A9X2X402_9GAMM</name>
<keyword evidence="10" id="KW-1185">Reference proteome</keyword>
<dbReference type="GO" id="GO:0009288">
    <property type="term" value="C:bacterial-type flagellum"/>
    <property type="evidence" value="ECO:0007669"/>
    <property type="project" value="UniProtKB-SubCell"/>
</dbReference>
<proteinExistence type="inferred from homology"/>
<organism evidence="9 10">
    <name type="scientific">Chromohalobacter moromii</name>
    <dbReference type="NCBI Taxonomy" id="2860329"/>
    <lineage>
        <taxon>Bacteria</taxon>
        <taxon>Pseudomonadati</taxon>
        <taxon>Pseudomonadota</taxon>
        <taxon>Gammaproteobacteria</taxon>
        <taxon>Oceanospirillales</taxon>
        <taxon>Halomonadaceae</taxon>
        <taxon>Chromohalobacter</taxon>
    </lineage>
</organism>
<dbReference type="Gene3D" id="6.10.280.190">
    <property type="match status" value="1"/>
</dbReference>
<dbReference type="Pfam" id="PF00700">
    <property type="entry name" value="Flagellin_C"/>
    <property type="match status" value="1"/>
</dbReference>
<dbReference type="InterPro" id="IPR001492">
    <property type="entry name" value="Flagellin"/>
</dbReference>
<keyword evidence="5" id="KW-0175">Coiled coil</keyword>
<evidence type="ECO:0000313" key="9">
    <source>
        <dbReference type="EMBL" id="MCT8505837.1"/>
    </source>
</evidence>
<dbReference type="GO" id="GO:0005198">
    <property type="term" value="F:structural molecule activity"/>
    <property type="evidence" value="ECO:0007669"/>
    <property type="project" value="UniProtKB-UniRule"/>
</dbReference>
<dbReference type="PANTHER" id="PTHR42792">
    <property type="entry name" value="FLAGELLIN"/>
    <property type="match status" value="1"/>
</dbReference>
<reference evidence="9" key="2">
    <citation type="journal article" date="2022" name="Syst. Appl. Microbiol.">
        <title>Chromohalobacter moromii sp. nov., a moderately halophilic bacterium isolated from lupine-based moromi fermentation.</title>
        <authorList>
            <person name="Lulf R.H."/>
            <person name="Hilgarth M."/>
            <person name="Ehrmann M.A."/>
        </authorList>
    </citation>
    <scope>NUCLEOTIDE SEQUENCE</scope>
    <source>
        <strain evidence="9">TMW 2.2304</strain>
    </source>
</reference>
<dbReference type="RefSeq" id="WP_247640263.1">
    <property type="nucleotide sequence ID" value="NZ_JAHXCZ010000004.1"/>
</dbReference>
<dbReference type="InterPro" id="IPR042187">
    <property type="entry name" value="Flagellin_C_sub2"/>
</dbReference>
<dbReference type="InterPro" id="IPR001029">
    <property type="entry name" value="Flagellin_N"/>
</dbReference>
<evidence type="ECO:0000256" key="2">
    <source>
        <dbReference type="ARBA" id="ARBA00022525"/>
    </source>
</evidence>
<comment type="similarity">
    <text evidence="1 4">Belongs to the bacterial flagellin family.</text>
</comment>
<dbReference type="PANTHER" id="PTHR42792:SF2">
    <property type="entry name" value="FLAGELLIN"/>
    <property type="match status" value="1"/>
</dbReference>
<evidence type="ECO:0000256" key="3">
    <source>
        <dbReference type="ARBA" id="ARBA00023143"/>
    </source>
</evidence>
<feature type="compositionally biased region" description="Polar residues" evidence="6">
    <location>
        <begin position="521"/>
        <end position="532"/>
    </location>
</feature>
<comment type="subcellular location">
    <subcellularLocation>
        <location evidence="4">Secreted</location>
    </subcellularLocation>
    <subcellularLocation>
        <location evidence="4">Bacterial flagellum</location>
    </subcellularLocation>
</comment>
<keyword evidence="3 4" id="KW-0975">Bacterial flagellum</keyword>
<dbReference type="PRINTS" id="PR00207">
    <property type="entry name" value="FLAGELLIN"/>
</dbReference>
<feature type="coiled-coil region" evidence="5">
    <location>
        <begin position="74"/>
        <end position="128"/>
    </location>
</feature>
<dbReference type="SUPFAM" id="SSF64518">
    <property type="entry name" value="Phase 1 flagellin"/>
    <property type="match status" value="1"/>
</dbReference>
<dbReference type="InterPro" id="IPR046358">
    <property type="entry name" value="Flagellin_C"/>
</dbReference>
<feature type="domain" description="Flagellin C-terminal" evidence="8">
    <location>
        <begin position="665"/>
        <end position="749"/>
    </location>
</feature>
<dbReference type="Gene3D" id="2.30.220.10">
    <property type="entry name" value="f41 fragment of flagellin, C-terminal domain"/>
    <property type="match status" value="1"/>
</dbReference>
<reference evidence="9" key="1">
    <citation type="submission" date="2021-07" db="EMBL/GenBank/DDBJ databases">
        <authorList>
            <person name="Luelf R.H."/>
        </authorList>
    </citation>
    <scope>NUCLEOTIDE SEQUENCE</scope>
    <source>
        <strain evidence="9">TMW 2.2304</strain>
    </source>
</reference>
<dbReference type="Proteomes" id="UP001145353">
    <property type="component" value="Unassembled WGS sequence"/>
</dbReference>
<evidence type="ECO:0000256" key="1">
    <source>
        <dbReference type="ARBA" id="ARBA00005709"/>
    </source>
</evidence>
<feature type="region of interest" description="Disordered" evidence="6">
    <location>
        <begin position="511"/>
        <end position="532"/>
    </location>
</feature>
<protein>
    <recommendedName>
        <fullName evidence="4">Flagellin</fullName>
    </recommendedName>
</protein>
<evidence type="ECO:0000256" key="5">
    <source>
        <dbReference type="SAM" id="Coils"/>
    </source>
</evidence>
<keyword evidence="2 4" id="KW-0964">Secreted</keyword>